<reference evidence="7" key="1">
    <citation type="submission" date="2017-05" db="EMBL/GenBank/DDBJ databases">
        <title>Dechlorination kinetics govern the competition between two new strains of the genus Sulfurospirillum.</title>
        <authorList>
            <person name="Buttet G.F."/>
            <person name="Murray A.M."/>
            <person name="Goris T."/>
            <person name="Burion M."/>
            <person name="Lin B."/>
            <person name="Rolle M."/>
            <person name="Maillard J."/>
        </authorList>
    </citation>
    <scope>NUCLEOTIDE SEQUENCE [LARGE SCALE GENOMIC DNA]</scope>
    <source>
        <strain evidence="7">SL2-1</strain>
    </source>
</reference>
<dbReference type="InterPro" id="IPR050109">
    <property type="entry name" value="HTH-type_TetR-like_transc_reg"/>
</dbReference>
<dbReference type="PANTHER" id="PTHR30055:SF234">
    <property type="entry name" value="HTH-TYPE TRANSCRIPTIONAL REGULATOR BETI"/>
    <property type="match status" value="1"/>
</dbReference>
<evidence type="ECO:0000313" key="7">
    <source>
        <dbReference type="Proteomes" id="UP000196005"/>
    </source>
</evidence>
<dbReference type="RefSeq" id="WP_087439636.1">
    <property type="nucleotide sequence ID" value="NZ_CP021416.1"/>
</dbReference>
<gene>
    <name evidence="6" type="ORF">Sdiek1_2821</name>
</gene>
<evidence type="ECO:0000256" key="1">
    <source>
        <dbReference type="ARBA" id="ARBA00023015"/>
    </source>
</evidence>
<dbReference type="EMBL" id="CP021416">
    <property type="protein sequence ID" value="ARU49964.1"/>
    <property type="molecule type" value="Genomic_DNA"/>
</dbReference>
<sequence length="228" mass="26006">MFKIPSKAKTINQSKAKILETAYRLFGERSPEDVSIRELAKEAGVNIASIHYYYGSKEALYLAVVTNITELMAEKYSAFTLAYETALKTSIPSDAFYIMWVKYLIETLARTMLGKLKTNNYLHRILIREQMTPSNGFELLYTKGLEPMLNTLDSLVAHIMHQDSATIEVKARTHALLGSIIVFSVQQSTISQRIPFLGEDVDTNMEIIIRTILENTEYVLQELSRQRK</sequence>
<dbReference type="Pfam" id="PF00440">
    <property type="entry name" value="TetR_N"/>
    <property type="match status" value="1"/>
</dbReference>
<evidence type="ECO:0000256" key="4">
    <source>
        <dbReference type="PROSITE-ProRule" id="PRU00335"/>
    </source>
</evidence>
<keyword evidence="3" id="KW-0804">Transcription</keyword>
<protein>
    <submittedName>
        <fullName evidence="6">HTH-type transcriptional regulator YbiH</fullName>
    </submittedName>
</protein>
<keyword evidence="1" id="KW-0805">Transcription regulation</keyword>
<evidence type="ECO:0000256" key="3">
    <source>
        <dbReference type="ARBA" id="ARBA00023163"/>
    </source>
</evidence>
<name>A0A1Y0HRM3_9BACT</name>
<dbReference type="InterPro" id="IPR015292">
    <property type="entry name" value="Tscrpt_reg_YbiH_C"/>
</dbReference>
<dbReference type="Proteomes" id="UP000196005">
    <property type="component" value="Chromosome"/>
</dbReference>
<dbReference type="GO" id="GO:0003700">
    <property type="term" value="F:DNA-binding transcription factor activity"/>
    <property type="evidence" value="ECO:0007669"/>
    <property type="project" value="TreeGrafter"/>
</dbReference>
<keyword evidence="2 4" id="KW-0238">DNA-binding</keyword>
<dbReference type="PROSITE" id="PS50977">
    <property type="entry name" value="HTH_TETR_2"/>
    <property type="match status" value="1"/>
</dbReference>
<dbReference type="InterPro" id="IPR001647">
    <property type="entry name" value="HTH_TetR"/>
</dbReference>
<dbReference type="OrthoDB" id="9790413at2"/>
<dbReference type="Pfam" id="PF09209">
    <property type="entry name" value="CecR_C"/>
    <property type="match status" value="1"/>
</dbReference>
<evidence type="ECO:0000313" key="6">
    <source>
        <dbReference type="EMBL" id="ARU49964.1"/>
    </source>
</evidence>
<evidence type="ECO:0000259" key="5">
    <source>
        <dbReference type="PROSITE" id="PS50977"/>
    </source>
</evidence>
<accession>A0A1Y0HRM3</accession>
<dbReference type="KEGG" id="suls:Sdiek1_2821"/>
<dbReference type="SUPFAM" id="SSF46689">
    <property type="entry name" value="Homeodomain-like"/>
    <property type="match status" value="1"/>
</dbReference>
<dbReference type="Gene3D" id="1.10.10.60">
    <property type="entry name" value="Homeodomain-like"/>
    <property type="match status" value="1"/>
</dbReference>
<keyword evidence="7" id="KW-1185">Reference proteome</keyword>
<organism evidence="6 7">
    <name type="scientific">Sulfurospirillum diekertiae</name>
    <dbReference type="NCBI Taxonomy" id="1854492"/>
    <lineage>
        <taxon>Bacteria</taxon>
        <taxon>Pseudomonadati</taxon>
        <taxon>Campylobacterota</taxon>
        <taxon>Epsilonproteobacteria</taxon>
        <taxon>Campylobacterales</taxon>
        <taxon>Sulfurospirillaceae</taxon>
        <taxon>Sulfurospirillum</taxon>
    </lineage>
</organism>
<dbReference type="PRINTS" id="PR00455">
    <property type="entry name" value="HTHTETR"/>
</dbReference>
<dbReference type="InterPro" id="IPR009057">
    <property type="entry name" value="Homeodomain-like_sf"/>
</dbReference>
<feature type="domain" description="HTH tetR-type" evidence="5">
    <location>
        <begin position="12"/>
        <end position="72"/>
    </location>
</feature>
<dbReference type="InterPro" id="IPR036271">
    <property type="entry name" value="Tet_transcr_reg_TetR-rel_C_sf"/>
</dbReference>
<dbReference type="SUPFAM" id="SSF48498">
    <property type="entry name" value="Tetracyclin repressor-like, C-terminal domain"/>
    <property type="match status" value="1"/>
</dbReference>
<dbReference type="Gene3D" id="1.10.357.10">
    <property type="entry name" value="Tetracycline Repressor, domain 2"/>
    <property type="match status" value="1"/>
</dbReference>
<proteinExistence type="predicted"/>
<dbReference type="PANTHER" id="PTHR30055">
    <property type="entry name" value="HTH-TYPE TRANSCRIPTIONAL REGULATOR RUTR"/>
    <property type="match status" value="1"/>
</dbReference>
<evidence type="ECO:0000256" key="2">
    <source>
        <dbReference type="ARBA" id="ARBA00023125"/>
    </source>
</evidence>
<dbReference type="AlphaFoldDB" id="A0A1Y0HRM3"/>
<feature type="DNA-binding region" description="H-T-H motif" evidence="4">
    <location>
        <begin position="35"/>
        <end position="54"/>
    </location>
</feature>
<dbReference type="GO" id="GO:0000976">
    <property type="term" value="F:transcription cis-regulatory region binding"/>
    <property type="evidence" value="ECO:0007669"/>
    <property type="project" value="TreeGrafter"/>
</dbReference>